<keyword evidence="2" id="KW-0547">Nucleotide-binding</keyword>
<evidence type="ECO:0000313" key="6">
    <source>
        <dbReference type="EMBL" id="KAF6035851.1"/>
    </source>
</evidence>
<keyword evidence="1" id="KW-0808">Transferase</keyword>
<comment type="caution">
    <text evidence="6">The sequence shown here is derived from an EMBL/GenBank/DDBJ whole genome shotgun (WGS) entry which is preliminary data.</text>
</comment>
<dbReference type="OrthoDB" id="1652964at2759"/>
<evidence type="ECO:0000256" key="1">
    <source>
        <dbReference type="ARBA" id="ARBA00022679"/>
    </source>
</evidence>
<evidence type="ECO:0000256" key="2">
    <source>
        <dbReference type="ARBA" id="ARBA00022741"/>
    </source>
</evidence>
<protein>
    <submittedName>
        <fullName evidence="6">MVK</fullName>
    </submittedName>
</protein>
<dbReference type="Gene3D" id="3.30.230.10">
    <property type="match status" value="1"/>
</dbReference>
<name>A0A7J7KDA9_BUGNE</name>
<dbReference type="InterPro" id="IPR019539">
    <property type="entry name" value="GalKase_N"/>
</dbReference>
<dbReference type="GO" id="GO:0004496">
    <property type="term" value="F:mevalonate kinase activity"/>
    <property type="evidence" value="ECO:0007669"/>
    <property type="project" value="InterPro"/>
</dbReference>
<dbReference type="GO" id="GO:0005829">
    <property type="term" value="C:cytosol"/>
    <property type="evidence" value="ECO:0007669"/>
    <property type="project" value="TreeGrafter"/>
</dbReference>
<feature type="domain" description="Galactokinase N-terminal" evidence="5">
    <location>
        <begin position="7"/>
        <end position="45"/>
    </location>
</feature>
<proteinExistence type="predicted"/>
<dbReference type="Pfam" id="PF10509">
    <property type="entry name" value="GalKase_gal_bdg"/>
    <property type="match status" value="1"/>
</dbReference>
<keyword evidence="3" id="KW-0418">Kinase</keyword>
<dbReference type="InterPro" id="IPR014721">
    <property type="entry name" value="Ribsml_uS5_D2-typ_fold_subgr"/>
</dbReference>
<keyword evidence="4" id="KW-0067">ATP-binding</keyword>
<dbReference type="InterPro" id="IPR006205">
    <property type="entry name" value="Mev_gal_kin"/>
</dbReference>
<dbReference type="AlphaFoldDB" id="A0A7J7KDA9"/>
<dbReference type="GO" id="GO:0005975">
    <property type="term" value="P:carbohydrate metabolic process"/>
    <property type="evidence" value="ECO:0007669"/>
    <property type="project" value="UniProtKB-ARBA"/>
</dbReference>
<gene>
    <name evidence="6" type="ORF">EB796_005849</name>
</gene>
<evidence type="ECO:0000256" key="3">
    <source>
        <dbReference type="ARBA" id="ARBA00022777"/>
    </source>
</evidence>
<dbReference type="GO" id="GO:0019287">
    <property type="term" value="P:isopentenyl diphosphate biosynthetic process, mevalonate pathway"/>
    <property type="evidence" value="ECO:0007669"/>
    <property type="project" value="TreeGrafter"/>
</dbReference>
<evidence type="ECO:0000313" key="7">
    <source>
        <dbReference type="Proteomes" id="UP000593567"/>
    </source>
</evidence>
<accession>A0A7J7KDA9</accession>
<dbReference type="PANTHER" id="PTHR43290">
    <property type="entry name" value="MEVALONATE KINASE"/>
    <property type="match status" value="1"/>
</dbReference>
<keyword evidence="7" id="KW-1185">Reference proteome</keyword>
<dbReference type="SUPFAM" id="SSF54211">
    <property type="entry name" value="Ribosomal protein S5 domain 2-like"/>
    <property type="match status" value="1"/>
</dbReference>
<dbReference type="GO" id="GO:0006695">
    <property type="term" value="P:cholesterol biosynthetic process"/>
    <property type="evidence" value="ECO:0007669"/>
    <property type="project" value="TreeGrafter"/>
</dbReference>
<dbReference type="Proteomes" id="UP000593567">
    <property type="component" value="Unassembled WGS sequence"/>
</dbReference>
<dbReference type="InterPro" id="IPR020568">
    <property type="entry name" value="Ribosomal_Su5_D2-typ_SF"/>
</dbReference>
<dbReference type="EMBL" id="VXIV02000819">
    <property type="protein sequence ID" value="KAF6035851.1"/>
    <property type="molecule type" value="Genomic_DNA"/>
</dbReference>
<reference evidence="6" key="1">
    <citation type="submission" date="2020-06" db="EMBL/GenBank/DDBJ databases">
        <title>Draft genome of Bugula neritina, a colonial animal packing powerful symbionts and potential medicines.</title>
        <authorList>
            <person name="Rayko M."/>
        </authorList>
    </citation>
    <scope>NUCLEOTIDE SEQUENCE [LARGE SCALE GENOMIC DNA]</scope>
    <source>
        <strain evidence="6">Kwan_BN1</strain>
    </source>
</reference>
<sequence>MMKEGEHLVVSAPGKVILHGEHAVVHGKRALACSLNLRTYLHVTPSTDGMVRMNLPDINIYREWKVEDLTRLFANKTQSEGIAFHSLLSSFGSKVMLPKSN</sequence>
<evidence type="ECO:0000259" key="5">
    <source>
        <dbReference type="Pfam" id="PF10509"/>
    </source>
</evidence>
<dbReference type="GO" id="GO:0005524">
    <property type="term" value="F:ATP binding"/>
    <property type="evidence" value="ECO:0007669"/>
    <property type="project" value="UniProtKB-KW"/>
</dbReference>
<evidence type="ECO:0000256" key="4">
    <source>
        <dbReference type="ARBA" id="ARBA00022840"/>
    </source>
</evidence>
<dbReference type="PANTHER" id="PTHR43290:SF2">
    <property type="entry name" value="MEVALONATE KINASE"/>
    <property type="match status" value="1"/>
</dbReference>
<organism evidence="6 7">
    <name type="scientific">Bugula neritina</name>
    <name type="common">Brown bryozoan</name>
    <name type="synonym">Sertularia neritina</name>
    <dbReference type="NCBI Taxonomy" id="10212"/>
    <lineage>
        <taxon>Eukaryota</taxon>
        <taxon>Metazoa</taxon>
        <taxon>Spiralia</taxon>
        <taxon>Lophotrochozoa</taxon>
        <taxon>Bryozoa</taxon>
        <taxon>Gymnolaemata</taxon>
        <taxon>Cheilostomatida</taxon>
        <taxon>Flustrina</taxon>
        <taxon>Buguloidea</taxon>
        <taxon>Bugulidae</taxon>
        <taxon>Bugula</taxon>
    </lineage>
</organism>